<dbReference type="SUPFAM" id="SSF56935">
    <property type="entry name" value="Porins"/>
    <property type="match status" value="1"/>
</dbReference>
<keyword evidence="4" id="KW-1185">Reference proteome</keyword>
<dbReference type="InterPro" id="IPR037066">
    <property type="entry name" value="Plug_dom_sf"/>
</dbReference>
<dbReference type="Pfam" id="PF07715">
    <property type="entry name" value="Plug"/>
    <property type="match status" value="1"/>
</dbReference>
<dbReference type="Proteomes" id="UP001259572">
    <property type="component" value="Unassembled WGS sequence"/>
</dbReference>
<evidence type="ECO:0000256" key="1">
    <source>
        <dbReference type="ARBA" id="ARBA00022729"/>
    </source>
</evidence>
<dbReference type="Gene3D" id="2.170.130.10">
    <property type="entry name" value="TonB-dependent receptor, plug domain"/>
    <property type="match status" value="1"/>
</dbReference>
<dbReference type="InterPro" id="IPR039426">
    <property type="entry name" value="TonB-dep_rcpt-like"/>
</dbReference>
<comment type="caution">
    <text evidence="3">The sequence shown here is derived from an EMBL/GenBank/DDBJ whole genome shotgun (WGS) entry which is preliminary data.</text>
</comment>
<reference evidence="3 4" key="1">
    <citation type="submission" date="2023-05" db="EMBL/GenBank/DDBJ databases">
        <authorList>
            <person name="Guo Y."/>
        </authorList>
    </citation>
    <scope>NUCLEOTIDE SEQUENCE [LARGE SCALE GENOMIC DNA]</scope>
    <source>
        <strain evidence="3 4">GR2756</strain>
    </source>
</reference>
<dbReference type="EMBL" id="JAVUPU010000010">
    <property type="protein sequence ID" value="MDT9600566.1"/>
    <property type="molecule type" value="Genomic_DNA"/>
</dbReference>
<sequence>MAQPLAAQLPSDPAVAMPPVVSQAGGRQVFTPADFARFAPRNALDMLRQVPGFTIREAKEERGLGQASENVLLNGQRVPSKSGGAVAELQKIPATGVERIEIVDAATLDIAGLSGQVANIVAKSRKGGGQFNWWPEFRARFTDPLFTRGDISYSGQAGRLEYAIGVNNPGNRSGAGGGTRILDPQGVPFEFRHDIWHTHSDEPKFSARLTLDGTGSSLANLNLAVTPRWYDYWETGERVRPGGVDQHRDVHQERDGYTYEIGGDYAFDLGPGRLKLIGLRKFEHEPLVTTAITRFADSSPATGDRVSRDGRYGEWIGRAEYGWRMAGGDWQVSAEGAFNRLDSVTRIFLLDADEDFVEIPFPAGTGRVQEDRYEMLVTHGRPLSRALTLQAVLGAEYSKLGSASGIGSLTRNFIRPKGSLSLAWQPNEDLDVSLRIRRRVWQLDFYDFLASANLIEGQVNAGNIDLVPPQSWELEVEATRKLGRWGTTKLRLYGNRIDDIVDIVPIGVDGESPGNVHKAVQHGVEWKSTFLFDTIGWKGAKLDTLVQFQRSRLDDPLTGARRRINKDLVRMIDLTLRHDVPNSSWAWGGNLNHGHYSLTYRLTEFGLLEEGPVWLNLFIEHKNVFGFTVRARAANLLNARSRWDRIVYTGRRTGPVDYIEDRNRMIGPIFDFSVRGNF</sequence>
<dbReference type="PANTHER" id="PTHR30069">
    <property type="entry name" value="TONB-DEPENDENT OUTER MEMBRANE RECEPTOR"/>
    <property type="match status" value="1"/>
</dbReference>
<evidence type="ECO:0000259" key="2">
    <source>
        <dbReference type="Pfam" id="PF07715"/>
    </source>
</evidence>
<evidence type="ECO:0000313" key="4">
    <source>
        <dbReference type="Proteomes" id="UP001259572"/>
    </source>
</evidence>
<organism evidence="3 4">
    <name type="scientific">Sphingosinicella rhizophila</name>
    <dbReference type="NCBI Taxonomy" id="3050082"/>
    <lineage>
        <taxon>Bacteria</taxon>
        <taxon>Pseudomonadati</taxon>
        <taxon>Pseudomonadota</taxon>
        <taxon>Alphaproteobacteria</taxon>
        <taxon>Sphingomonadales</taxon>
        <taxon>Sphingosinicellaceae</taxon>
        <taxon>Sphingosinicella</taxon>
    </lineage>
</organism>
<gene>
    <name evidence="3" type="ORF">RQX22_16520</name>
</gene>
<name>A0ABU3QAY6_9SPHN</name>
<dbReference type="PANTHER" id="PTHR30069:SF29">
    <property type="entry name" value="HEMOGLOBIN AND HEMOGLOBIN-HAPTOGLOBIN-BINDING PROTEIN 1-RELATED"/>
    <property type="match status" value="1"/>
</dbReference>
<keyword evidence="1" id="KW-0732">Signal</keyword>
<protein>
    <submittedName>
        <fullName evidence="3">TonB-dependent receptor plug domain-containing protein</fullName>
    </submittedName>
</protein>
<dbReference type="InterPro" id="IPR012910">
    <property type="entry name" value="Plug_dom"/>
</dbReference>
<accession>A0ABU3QAY6</accession>
<keyword evidence="3" id="KW-0675">Receptor</keyword>
<dbReference type="RefSeq" id="WP_315727886.1">
    <property type="nucleotide sequence ID" value="NZ_JAVUPU010000010.1"/>
</dbReference>
<feature type="domain" description="TonB-dependent receptor plug" evidence="2">
    <location>
        <begin position="22"/>
        <end position="106"/>
    </location>
</feature>
<proteinExistence type="predicted"/>
<evidence type="ECO:0000313" key="3">
    <source>
        <dbReference type="EMBL" id="MDT9600566.1"/>
    </source>
</evidence>